<name>A0ABS7RJH5_9ACTN</name>
<keyword evidence="5 9" id="KW-0547">Nucleotide-binding</keyword>
<comment type="function">
    <text evidence="9">Catalyzes the phosphorylation of the position 2 hydroxy group of 4-diphosphocytidyl-2C-methyl-D-erythritol.</text>
</comment>
<dbReference type="Gene3D" id="3.30.230.10">
    <property type="match status" value="1"/>
</dbReference>
<evidence type="ECO:0000256" key="7">
    <source>
        <dbReference type="ARBA" id="ARBA00022840"/>
    </source>
</evidence>
<dbReference type="SUPFAM" id="SSF55060">
    <property type="entry name" value="GHMP Kinase, C-terminal domain"/>
    <property type="match status" value="1"/>
</dbReference>
<dbReference type="InterPro" id="IPR020568">
    <property type="entry name" value="Ribosomal_Su5_D2-typ_SF"/>
</dbReference>
<feature type="domain" description="GHMP kinase C-terminal" evidence="11">
    <location>
        <begin position="207"/>
        <end position="276"/>
    </location>
</feature>
<evidence type="ECO:0000313" key="13">
    <source>
        <dbReference type="Proteomes" id="UP000754710"/>
    </source>
</evidence>
<evidence type="ECO:0000256" key="3">
    <source>
        <dbReference type="ARBA" id="ARBA00017473"/>
    </source>
</evidence>
<evidence type="ECO:0000313" key="12">
    <source>
        <dbReference type="EMBL" id="MBY9075199.1"/>
    </source>
</evidence>
<proteinExistence type="inferred from homology"/>
<feature type="active site" evidence="9">
    <location>
        <position position="12"/>
    </location>
</feature>
<keyword evidence="9" id="KW-0414">Isoprene biosynthesis</keyword>
<dbReference type="HAMAP" id="MF_00061">
    <property type="entry name" value="IspE"/>
    <property type="match status" value="1"/>
</dbReference>
<comment type="catalytic activity">
    <reaction evidence="9">
        <text>4-CDP-2-C-methyl-D-erythritol + ATP = 4-CDP-2-C-methyl-D-erythritol 2-phosphate + ADP + H(+)</text>
        <dbReference type="Rhea" id="RHEA:18437"/>
        <dbReference type="ChEBI" id="CHEBI:15378"/>
        <dbReference type="ChEBI" id="CHEBI:30616"/>
        <dbReference type="ChEBI" id="CHEBI:57823"/>
        <dbReference type="ChEBI" id="CHEBI:57919"/>
        <dbReference type="ChEBI" id="CHEBI:456216"/>
        <dbReference type="EC" id="2.7.1.148"/>
    </reaction>
</comment>
<dbReference type="InterPro" id="IPR036554">
    <property type="entry name" value="GHMP_kinase_C_sf"/>
</dbReference>
<dbReference type="InterPro" id="IPR014721">
    <property type="entry name" value="Ribsml_uS5_D2-typ_fold_subgr"/>
</dbReference>
<dbReference type="Gene3D" id="3.30.70.890">
    <property type="entry name" value="GHMP kinase, C-terminal domain"/>
    <property type="match status" value="1"/>
</dbReference>
<dbReference type="PIRSF" id="PIRSF010376">
    <property type="entry name" value="IspE"/>
    <property type="match status" value="1"/>
</dbReference>
<dbReference type="PANTHER" id="PTHR43527">
    <property type="entry name" value="4-DIPHOSPHOCYTIDYL-2-C-METHYL-D-ERYTHRITOL KINASE, CHLOROPLASTIC"/>
    <property type="match status" value="1"/>
</dbReference>
<comment type="caution">
    <text evidence="12">The sequence shown here is derived from an EMBL/GenBank/DDBJ whole genome shotgun (WGS) entry which is preliminary data.</text>
</comment>
<dbReference type="RefSeq" id="WP_221024979.1">
    <property type="nucleotide sequence ID" value="NZ_JAIEZQ010000002.1"/>
</dbReference>
<dbReference type="Proteomes" id="UP000754710">
    <property type="component" value="Unassembled WGS sequence"/>
</dbReference>
<comment type="similarity">
    <text evidence="1 9">Belongs to the GHMP kinase family. IspE subfamily.</text>
</comment>
<evidence type="ECO:0000259" key="10">
    <source>
        <dbReference type="Pfam" id="PF00288"/>
    </source>
</evidence>
<feature type="binding site" evidence="9">
    <location>
        <begin position="99"/>
        <end position="109"/>
    </location>
    <ligand>
        <name>ATP</name>
        <dbReference type="ChEBI" id="CHEBI:30616"/>
    </ligand>
</feature>
<dbReference type="NCBIfam" id="TIGR00154">
    <property type="entry name" value="ispE"/>
    <property type="match status" value="1"/>
</dbReference>
<dbReference type="SUPFAM" id="SSF54211">
    <property type="entry name" value="Ribosomal protein S5 domain 2-like"/>
    <property type="match status" value="1"/>
</dbReference>
<accession>A0ABS7RJH5</accession>
<dbReference type="InterPro" id="IPR006204">
    <property type="entry name" value="GHMP_kinase_N_dom"/>
</dbReference>
<dbReference type="PANTHER" id="PTHR43527:SF2">
    <property type="entry name" value="4-DIPHOSPHOCYTIDYL-2-C-METHYL-D-ERYTHRITOL KINASE, CHLOROPLASTIC"/>
    <property type="match status" value="1"/>
</dbReference>
<gene>
    <name evidence="9" type="primary">ispE</name>
    <name evidence="12" type="ORF">K1X13_10250</name>
</gene>
<evidence type="ECO:0000256" key="5">
    <source>
        <dbReference type="ARBA" id="ARBA00022741"/>
    </source>
</evidence>
<sequence length="300" mass="30703">MRGRVTVAAPAKINLSLGVGPARDDGFHPLATVYQAVGLYDEVTVRPARENSLTVHGDGVDVCDVPTDATNLALRAAARLAAHHGVDEAVDMTVLKRIPVAGGMAGGSSDAAGALVACDALWETGTPQHELMALAAELGSDVPFCLVGGTAVGTGRGEVVMPAMSRGSYWWVLALAAEGLSTPDVFAEFDRLHAGSSVPEPEIPDGLMAALRTGDVEQLGTALSNDLQPAAFSLRPELEDLVALGLQGSAHGALVSGSGPTCLFLAEDETHAATLRELLVGSAPTLLLAPGPVPGARVIR</sequence>
<dbReference type="InterPro" id="IPR004424">
    <property type="entry name" value="IspE"/>
</dbReference>
<dbReference type="EC" id="2.7.1.148" evidence="2 9"/>
<evidence type="ECO:0000256" key="4">
    <source>
        <dbReference type="ARBA" id="ARBA00022679"/>
    </source>
</evidence>
<evidence type="ECO:0000256" key="9">
    <source>
        <dbReference type="HAMAP-Rule" id="MF_00061"/>
    </source>
</evidence>
<dbReference type="Pfam" id="PF00288">
    <property type="entry name" value="GHMP_kinases_N"/>
    <property type="match status" value="1"/>
</dbReference>
<comment type="pathway">
    <text evidence="9">Isoprenoid biosynthesis; isopentenyl diphosphate biosynthesis via DXP pathway; isopentenyl diphosphate from 1-deoxy-D-xylulose 5-phosphate: step 3/6.</text>
</comment>
<evidence type="ECO:0000256" key="1">
    <source>
        <dbReference type="ARBA" id="ARBA00009684"/>
    </source>
</evidence>
<dbReference type="Pfam" id="PF08544">
    <property type="entry name" value="GHMP_kinases_C"/>
    <property type="match status" value="1"/>
</dbReference>
<dbReference type="InterPro" id="IPR013750">
    <property type="entry name" value="GHMP_kinase_C_dom"/>
</dbReference>
<protein>
    <recommendedName>
        <fullName evidence="3 9">4-diphosphocytidyl-2-C-methyl-D-erythritol kinase</fullName>
        <shortName evidence="9">CMK</shortName>
        <ecNumber evidence="2 9">2.7.1.148</ecNumber>
    </recommendedName>
    <alternativeName>
        <fullName evidence="8 9">4-(cytidine-5'-diphospho)-2-C-methyl-D-erythritol kinase</fullName>
    </alternativeName>
</protein>
<evidence type="ECO:0000259" key="11">
    <source>
        <dbReference type="Pfam" id="PF08544"/>
    </source>
</evidence>
<dbReference type="NCBIfam" id="NF002870">
    <property type="entry name" value="PRK03188.1"/>
    <property type="match status" value="1"/>
</dbReference>
<feature type="domain" description="GHMP kinase N-terminal" evidence="10">
    <location>
        <begin position="71"/>
        <end position="149"/>
    </location>
</feature>
<feature type="active site" evidence="9">
    <location>
        <position position="141"/>
    </location>
</feature>
<keyword evidence="13" id="KW-1185">Reference proteome</keyword>
<dbReference type="GO" id="GO:0050515">
    <property type="term" value="F:4-(cytidine 5'-diphospho)-2-C-methyl-D-erythritol kinase activity"/>
    <property type="evidence" value="ECO:0007669"/>
    <property type="project" value="UniProtKB-EC"/>
</dbReference>
<evidence type="ECO:0000256" key="8">
    <source>
        <dbReference type="ARBA" id="ARBA00032554"/>
    </source>
</evidence>
<reference evidence="12 13" key="1">
    <citation type="submission" date="2021-08" db="EMBL/GenBank/DDBJ databases">
        <title>Nocardioides bacterium WL0053 sp. nov., isolated from the sediment.</title>
        <authorList>
            <person name="Wang L."/>
            <person name="Zhang D."/>
            <person name="Zhang A."/>
        </authorList>
    </citation>
    <scope>NUCLEOTIDE SEQUENCE [LARGE SCALE GENOMIC DNA]</scope>
    <source>
        <strain evidence="12 13">WL0053</strain>
    </source>
</reference>
<organism evidence="12 13">
    <name type="scientific">Nocardioides jiangsuensis</name>
    <dbReference type="NCBI Taxonomy" id="2866161"/>
    <lineage>
        <taxon>Bacteria</taxon>
        <taxon>Bacillati</taxon>
        <taxon>Actinomycetota</taxon>
        <taxon>Actinomycetes</taxon>
        <taxon>Propionibacteriales</taxon>
        <taxon>Nocardioidaceae</taxon>
        <taxon>Nocardioides</taxon>
    </lineage>
</organism>
<keyword evidence="4 9" id="KW-0808">Transferase</keyword>
<dbReference type="EMBL" id="JAIEZQ010000002">
    <property type="protein sequence ID" value="MBY9075199.1"/>
    <property type="molecule type" value="Genomic_DNA"/>
</dbReference>
<evidence type="ECO:0000256" key="2">
    <source>
        <dbReference type="ARBA" id="ARBA00012052"/>
    </source>
</evidence>
<keyword evidence="7 9" id="KW-0067">ATP-binding</keyword>
<keyword evidence="6 9" id="KW-0418">Kinase</keyword>
<evidence type="ECO:0000256" key="6">
    <source>
        <dbReference type="ARBA" id="ARBA00022777"/>
    </source>
</evidence>